<evidence type="ECO:0000256" key="5">
    <source>
        <dbReference type="ARBA" id="ARBA00022692"/>
    </source>
</evidence>
<sequence>MLKSLPLCVQRRPFYRAIALGLILAVFFFHLGFAPSFDLVPDEAYYWLWSKHPAFSYATKGPLVAWAIAIGSFFFGDSVLGVRIMSVVFGLGSGLFLYLLAEELFGAFPALLAVIFAAGCPLFSIGSVLMTIDSPSLFFWLLSAFLFLKALSEDKLRYWIWAGISVGLGFLAKYVNGLEILSFSLYLALQPQRRSLLCSNRFFSFLSSALLVSLPVWIWNLNHGWVTVFHLLHRGGLTSSLGFHPSELLKFFQEQLLSYSPFLFVGILWAVLLVLFIPSLRSPQALYCLTLFSPVFLFYFFLSFQQAAKGNWTVTAISSGIILLAYACSKFWALPSLKVFVLGGLLLSLLQTALLHGESLSFLGIKPGKDPLLRPRGWQSVAIQLKEIQDHFHPDFFIASDYGLAAALNFLLQNCRFYLPTDLRSQTQFAYWESYPVQPRCRAIYISNDENAFLPQCLKKEFGQIEPIGGFWREYKGKKVEYYRLWLLLGSPAPASEK</sequence>
<dbReference type="HOGENOM" id="CLU_016165_3_0_0"/>
<feature type="transmembrane region" description="Helical" evidence="8">
    <location>
        <begin position="314"/>
        <end position="333"/>
    </location>
</feature>
<dbReference type="PANTHER" id="PTHR33908:SF11">
    <property type="entry name" value="MEMBRANE PROTEIN"/>
    <property type="match status" value="1"/>
</dbReference>
<dbReference type="RefSeq" id="WP_012464640.1">
    <property type="nucleotide sequence ID" value="NC_010794.1"/>
</dbReference>
<reference evidence="10 11" key="1">
    <citation type="journal article" date="2008" name="Biol. Direct">
        <title>Complete genome sequence of the extremely acidophilic methanotroph isolate V4, Methylacidiphilum infernorum, a representative of the bacterial phylum Verrucomicrobia.</title>
        <authorList>
            <person name="Hou S."/>
            <person name="Makarova K.S."/>
            <person name="Saw J.H."/>
            <person name="Senin P."/>
            <person name="Ly B.V."/>
            <person name="Zhou Z."/>
            <person name="Ren Y."/>
            <person name="Wang J."/>
            <person name="Galperin M.Y."/>
            <person name="Omelchenko M.V."/>
            <person name="Wolf Y.I."/>
            <person name="Yutin N."/>
            <person name="Koonin E.V."/>
            <person name="Stott M.B."/>
            <person name="Mountain B.W."/>
            <person name="Crowe M.A."/>
            <person name="Smirnova A.V."/>
            <person name="Dunfield P.F."/>
            <person name="Feng L."/>
            <person name="Wang L."/>
            <person name="Alam M."/>
        </authorList>
    </citation>
    <scope>NUCLEOTIDE SEQUENCE [LARGE SCALE GENOMIC DNA]</scope>
    <source>
        <strain evidence="11">Isolate V4</strain>
    </source>
</reference>
<keyword evidence="4 10" id="KW-0808">Transferase</keyword>
<dbReference type="PANTHER" id="PTHR33908">
    <property type="entry name" value="MANNOSYLTRANSFERASE YKCB-RELATED"/>
    <property type="match status" value="1"/>
</dbReference>
<feature type="transmembrane region" description="Helical" evidence="8">
    <location>
        <begin position="14"/>
        <end position="34"/>
    </location>
</feature>
<dbReference type="STRING" id="481448.Minf_2306"/>
<evidence type="ECO:0000313" key="11">
    <source>
        <dbReference type="Proteomes" id="UP000009149"/>
    </source>
</evidence>
<feature type="transmembrane region" description="Helical" evidence="8">
    <location>
        <begin position="284"/>
        <end position="302"/>
    </location>
</feature>
<dbReference type="AlphaFoldDB" id="B3E0D1"/>
<dbReference type="eggNOG" id="COG1807">
    <property type="taxonomic scope" value="Bacteria"/>
</dbReference>
<feature type="transmembrane region" description="Helical" evidence="8">
    <location>
        <begin position="107"/>
        <end position="129"/>
    </location>
</feature>
<feature type="transmembrane region" description="Helical" evidence="8">
    <location>
        <begin position="339"/>
        <end position="357"/>
    </location>
</feature>
<dbReference type="InterPro" id="IPR038731">
    <property type="entry name" value="RgtA/B/C-like"/>
</dbReference>
<dbReference type="Proteomes" id="UP000009149">
    <property type="component" value="Chromosome"/>
</dbReference>
<evidence type="ECO:0000256" key="1">
    <source>
        <dbReference type="ARBA" id="ARBA00004651"/>
    </source>
</evidence>
<evidence type="ECO:0000256" key="8">
    <source>
        <dbReference type="SAM" id="Phobius"/>
    </source>
</evidence>
<evidence type="ECO:0000256" key="6">
    <source>
        <dbReference type="ARBA" id="ARBA00022989"/>
    </source>
</evidence>
<feature type="transmembrane region" description="Helical" evidence="8">
    <location>
        <begin position="201"/>
        <end position="219"/>
    </location>
</feature>
<feature type="transmembrane region" description="Helical" evidence="8">
    <location>
        <begin position="136"/>
        <end position="152"/>
    </location>
</feature>
<feature type="transmembrane region" description="Helical" evidence="8">
    <location>
        <begin position="54"/>
        <end position="75"/>
    </location>
</feature>
<feature type="domain" description="Glycosyltransferase RgtA/B/C/D-like" evidence="9">
    <location>
        <begin position="60"/>
        <end position="219"/>
    </location>
</feature>
<feature type="transmembrane region" description="Helical" evidence="8">
    <location>
        <begin position="158"/>
        <end position="189"/>
    </location>
</feature>
<dbReference type="GO" id="GO:0005886">
    <property type="term" value="C:plasma membrane"/>
    <property type="evidence" value="ECO:0007669"/>
    <property type="project" value="UniProtKB-SubCell"/>
</dbReference>
<comment type="subcellular location">
    <subcellularLocation>
        <location evidence="1">Cell membrane</location>
        <topology evidence="1">Multi-pass membrane protein</topology>
    </subcellularLocation>
</comment>
<keyword evidence="7 8" id="KW-0472">Membrane</keyword>
<evidence type="ECO:0000313" key="10">
    <source>
        <dbReference type="EMBL" id="ACD84360.1"/>
    </source>
</evidence>
<dbReference type="GO" id="GO:0009103">
    <property type="term" value="P:lipopolysaccharide biosynthetic process"/>
    <property type="evidence" value="ECO:0007669"/>
    <property type="project" value="UniProtKB-ARBA"/>
</dbReference>
<evidence type="ECO:0000259" key="9">
    <source>
        <dbReference type="Pfam" id="PF13231"/>
    </source>
</evidence>
<proteinExistence type="predicted"/>
<name>B3E0D1_METI4</name>
<accession>B3E0D1</accession>
<dbReference type="GO" id="GO:0016763">
    <property type="term" value="F:pentosyltransferase activity"/>
    <property type="evidence" value="ECO:0007669"/>
    <property type="project" value="TreeGrafter"/>
</dbReference>
<keyword evidence="6 8" id="KW-1133">Transmembrane helix</keyword>
<dbReference type="EMBL" id="CP000975">
    <property type="protein sequence ID" value="ACD84360.1"/>
    <property type="molecule type" value="Genomic_DNA"/>
</dbReference>
<dbReference type="InterPro" id="IPR050297">
    <property type="entry name" value="LipidA_mod_glycosyltrf_83"/>
</dbReference>
<dbReference type="KEGG" id="min:Minf_2306"/>
<evidence type="ECO:0000256" key="3">
    <source>
        <dbReference type="ARBA" id="ARBA00022676"/>
    </source>
</evidence>
<evidence type="ECO:0000256" key="4">
    <source>
        <dbReference type="ARBA" id="ARBA00022679"/>
    </source>
</evidence>
<keyword evidence="2" id="KW-1003">Cell membrane</keyword>
<dbReference type="Pfam" id="PF13231">
    <property type="entry name" value="PMT_2"/>
    <property type="match status" value="1"/>
</dbReference>
<dbReference type="CAZy" id="GT83">
    <property type="family name" value="Glycosyltransferase Family 83"/>
</dbReference>
<feature type="transmembrane region" description="Helical" evidence="8">
    <location>
        <begin position="256"/>
        <end position="278"/>
    </location>
</feature>
<keyword evidence="3" id="KW-0328">Glycosyltransferase</keyword>
<feature type="transmembrane region" description="Helical" evidence="8">
    <location>
        <begin position="82"/>
        <end position="101"/>
    </location>
</feature>
<evidence type="ECO:0000256" key="2">
    <source>
        <dbReference type="ARBA" id="ARBA00022475"/>
    </source>
</evidence>
<organism evidence="10 11">
    <name type="scientific">Methylacidiphilum infernorum (isolate V4)</name>
    <name type="common">Methylokorus infernorum (strain V4)</name>
    <dbReference type="NCBI Taxonomy" id="481448"/>
    <lineage>
        <taxon>Bacteria</taxon>
        <taxon>Pseudomonadati</taxon>
        <taxon>Verrucomicrobiota</taxon>
        <taxon>Methylacidiphilae</taxon>
        <taxon>Methylacidiphilales</taxon>
        <taxon>Methylacidiphilaceae</taxon>
        <taxon>Methylacidiphilum (ex Ratnadevi et al. 2023)</taxon>
    </lineage>
</organism>
<dbReference type="OrthoDB" id="9802649at2"/>
<evidence type="ECO:0000256" key="7">
    <source>
        <dbReference type="ARBA" id="ARBA00023136"/>
    </source>
</evidence>
<keyword evidence="5 8" id="KW-0812">Transmembrane</keyword>
<protein>
    <submittedName>
        <fullName evidence="10">4-amino-4-deoxy-L-arabinose transferase or related glycosyltransferase of PMT family</fullName>
    </submittedName>
</protein>
<gene>
    <name evidence="10" type="primary">arnT</name>
    <name evidence="10" type="ordered locus">Minf_2306</name>
</gene>